<keyword evidence="1" id="KW-0472">Membrane</keyword>
<sequence length="191" mass="21199">MKLKMAKNSLFAILLRNPWWISACVALAFVGVAFAVLPPEYAPVGAIGAFPFVVIAAIAGWKQMRAPRPAQLEAVRGEVAAMNWKAFAARLEQSWRAAGYQVEVSRQEGADWLLRIENRRIAVSARRWKSAHTGLEPLTRLLQAGEQLEANERWYIALGQPSESAAAYAARQNIRLIDEIGLTRIFSANII</sequence>
<keyword evidence="3" id="KW-0540">Nuclease</keyword>
<dbReference type="GO" id="GO:0003677">
    <property type="term" value="F:DNA binding"/>
    <property type="evidence" value="ECO:0007669"/>
    <property type="project" value="InterPro"/>
</dbReference>
<feature type="transmembrane region" description="Helical" evidence="1">
    <location>
        <begin position="43"/>
        <end position="61"/>
    </location>
</feature>
<dbReference type="InterPro" id="IPR007560">
    <property type="entry name" value="Restrct_endonuc_IV_Mrr"/>
</dbReference>
<evidence type="ECO:0000313" key="3">
    <source>
        <dbReference type="EMBL" id="PWF23150.1"/>
    </source>
</evidence>
<gene>
    <name evidence="3" type="ORF">DD235_09155</name>
</gene>
<dbReference type="SUPFAM" id="SSF52980">
    <property type="entry name" value="Restriction endonuclease-like"/>
    <property type="match status" value="1"/>
</dbReference>
<dbReference type="GO" id="GO:0004519">
    <property type="term" value="F:endonuclease activity"/>
    <property type="evidence" value="ECO:0007669"/>
    <property type="project" value="UniProtKB-KW"/>
</dbReference>
<feature type="transmembrane region" description="Helical" evidence="1">
    <location>
        <begin position="20"/>
        <end position="37"/>
    </location>
</feature>
<dbReference type="EMBL" id="QETA01000003">
    <property type="protein sequence ID" value="PWF23150.1"/>
    <property type="molecule type" value="Genomic_DNA"/>
</dbReference>
<keyword evidence="1" id="KW-1133">Transmembrane helix</keyword>
<name>A0A2V1JXF5_9BURK</name>
<keyword evidence="4" id="KW-1185">Reference proteome</keyword>
<dbReference type="Proteomes" id="UP000245212">
    <property type="component" value="Unassembled WGS sequence"/>
</dbReference>
<evidence type="ECO:0000256" key="1">
    <source>
        <dbReference type="SAM" id="Phobius"/>
    </source>
</evidence>
<feature type="domain" description="Restriction endonuclease type IV Mrr" evidence="2">
    <location>
        <begin position="80"/>
        <end position="184"/>
    </location>
</feature>
<dbReference type="InterPro" id="IPR011335">
    <property type="entry name" value="Restrct_endonuc-II-like"/>
</dbReference>
<organism evidence="3 4">
    <name type="scientific">Corticimicrobacter populi</name>
    <dbReference type="NCBI Taxonomy" id="2175229"/>
    <lineage>
        <taxon>Bacteria</taxon>
        <taxon>Pseudomonadati</taxon>
        <taxon>Pseudomonadota</taxon>
        <taxon>Betaproteobacteria</taxon>
        <taxon>Burkholderiales</taxon>
        <taxon>Alcaligenaceae</taxon>
        <taxon>Corticimicrobacter</taxon>
    </lineage>
</organism>
<keyword evidence="1" id="KW-0812">Transmembrane</keyword>
<dbReference type="AlphaFoldDB" id="A0A2V1JXF5"/>
<dbReference type="RefSeq" id="WP_109061764.1">
    <property type="nucleotide sequence ID" value="NZ_QETA01000003.1"/>
</dbReference>
<accession>A0A2V1JXF5</accession>
<evidence type="ECO:0000259" key="2">
    <source>
        <dbReference type="Pfam" id="PF04471"/>
    </source>
</evidence>
<keyword evidence="3" id="KW-0378">Hydrolase</keyword>
<evidence type="ECO:0000313" key="4">
    <source>
        <dbReference type="Proteomes" id="UP000245212"/>
    </source>
</evidence>
<protein>
    <submittedName>
        <fullName evidence="3">Restriction endonuclease</fullName>
    </submittedName>
</protein>
<keyword evidence="3" id="KW-0255">Endonuclease</keyword>
<dbReference type="GO" id="GO:0009307">
    <property type="term" value="P:DNA restriction-modification system"/>
    <property type="evidence" value="ECO:0007669"/>
    <property type="project" value="InterPro"/>
</dbReference>
<dbReference type="Pfam" id="PF04471">
    <property type="entry name" value="Mrr_cat"/>
    <property type="match status" value="1"/>
</dbReference>
<proteinExistence type="predicted"/>
<reference evidence="4" key="1">
    <citation type="submission" date="2018-05" db="EMBL/GenBank/DDBJ databases">
        <authorList>
            <person name="Li Y."/>
        </authorList>
    </citation>
    <scope>NUCLEOTIDE SEQUENCE [LARGE SCALE GENOMIC DNA]</scope>
    <source>
        <strain evidence="4">3d-2-2</strain>
    </source>
</reference>
<comment type="caution">
    <text evidence="3">The sequence shown here is derived from an EMBL/GenBank/DDBJ whole genome shotgun (WGS) entry which is preliminary data.</text>
</comment>